<dbReference type="Proteomes" id="UP000284706">
    <property type="component" value="Unassembled WGS sequence"/>
</dbReference>
<protein>
    <submittedName>
        <fullName evidence="2">Uncharacterized protein</fullName>
    </submittedName>
</protein>
<keyword evidence="1" id="KW-0812">Transmembrane</keyword>
<feature type="transmembrane region" description="Helical" evidence="1">
    <location>
        <begin position="96"/>
        <end position="124"/>
    </location>
</feature>
<dbReference type="AlphaFoldDB" id="A0A409VVQ9"/>
<proteinExistence type="predicted"/>
<reference evidence="2 3" key="1">
    <citation type="journal article" date="2018" name="Evol. Lett.">
        <title>Horizontal gene cluster transfer increased hallucinogenic mushroom diversity.</title>
        <authorList>
            <person name="Reynolds H.T."/>
            <person name="Vijayakumar V."/>
            <person name="Gluck-Thaler E."/>
            <person name="Korotkin H.B."/>
            <person name="Matheny P.B."/>
            <person name="Slot J.C."/>
        </authorList>
    </citation>
    <scope>NUCLEOTIDE SEQUENCE [LARGE SCALE GENOMIC DNA]</scope>
    <source>
        <strain evidence="2 3">SRW20</strain>
    </source>
</reference>
<dbReference type="InParanoid" id="A0A409VVQ9"/>
<feature type="transmembrane region" description="Helical" evidence="1">
    <location>
        <begin position="207"/>
        <end position="226"/>
    </location>
</feature>
<feature type="transmembrane region" description="Helical" evidence="1">
    <location>
        <begin position="136"/>
        <end position="157"/>
    </location>
</feature>
<dbReference type="OrthoDB" id="2947347at2759"/>
<evidence type="ECO:0000313" key="2">
    <source>
        <dbReference type="EMBL" id="PPQ70329.1"/>
    </source>
</evidence>
<keyword evidence="1" id="KW-0472">Membrane</keyword>
<organism evidence="2 3">
    <name type="scientific">Gymnopilus dilepis</name>
    <dbReference type="NCBI Taxonomy" id="231916"/>
    <lineage>
        <taxon>Eukaryota</taxon>
        <taxon>Fungi</taxon>
        <taxon>Dikarya</taxon>
        <taxon>Basidiomycota</taxon>
        <taxon>Agaricomycotina</taxon>
        <taxon>Agaricomycetes</taxon>
        <taxon>Agaricomycetidae</taxon>
        <taxon>Agaricales</taxon>
        <taxon>Agaricineae</taxon>
        <taxon>Hymenogastraceae</taxon>
        <taxon>Gymnopilus</taxon>
    </lineage>
</organism>
<comment type="caution">
    <text evidence="2">The sequence shown here is derived from an EMBL/GenBank/DDBJ whole genome shotgun (WGS) entry which is preliminary data.</text>
</comment>
<evidence type="ECO:0000313" key="3">
    <source>
        <dbReference type="Proteomes" id="UP000284706"/>
    </source>
</evidence>
<keyword evidence="3" id="KW-1185">Reference proteome</keyword>
<evidence type="ECO:0000256" key="1">
    <source>
        <dbReference type="SAM" id="Phobius"/>
    </source>
</evidence>
<feature type="transmembrane region" description="Helical" evidence="1">
    <location>
        <begin position="177"/>
        <end position="200"/>
    </location>
</feature>
<name>A0A409VVQ9_9AGAR</name>
<accession>A0A409VVQ9</accession>
<keyword evidence="1" id="KW-1133">Transmembrane helix</keyword>
<feature type="transmembrane region" description="Helical" evidence="1">
    <location>
        <begin position="71"/>
        <end position="90"/>
    </location>
</feature>
<gene>
    <name evidence="2" type="ORF">CVT26_014601</name>
</gene>
<sequence length="264" mass="29130">MTQWTDTLWPRTDNDALTQSIPLHQLQCYSLPFGALGFTSHVLTYYTIACLWFGLKPLWPFHKIHNTKLDLVLGGVSVVVCIVMSVVTMVKCRSTWQLLVIAVWKMSMSLLNGLTALHVAVLVVRKGEEEEEEVRYRTAAWWVMLYIPGMIAGMSGLMSLVSKVASHIPELLGLTLAFYGIIGASLVVGLLSMGLICYWGGGAPEKVALTGFVVTLVLFIVLGAFYSDWALGIMLDNLIGIPSSDASGVYWTYFVAKRLTLFSL</sequence>
<feature type="transmembrane region" description="Helical" evidence="1">
    <location>
        <begin position="42"/>
        <end position="59"/>
    </location>
</feature>
<dbReference type="EMBL" id="NHYE01005545">
    <property type="protein sequence ID" value="PPQ70329.1"/>
    <property type="molecule type" value="Genomic_DNA"/>
</dbReference>